<keyword evidence="3" id="KW-0482">Metalloprotease</keyword>
<feature type="domain" description="CAAX prenyl protease 2/Lysostaphin resistance protein A-like" evidence="2">
    <location>
        <begin position="115"/>
        <end position="206"/>
    </location>
</feature>
<dbReference type="RefSeq" id="WP_167127194.1">
    <property type="nucleotide sequence ID" value="NZ_JAAQQR010000005.1"/>
</dbReference>
<comment type="caution">
    <text evidence="3">The sequence shown here is derived from an EMBL/GenBank/DDBJ whole genome shotgun (WGS) entry which is preliminary data.</text>
</comment>
<keyword evidence="3" id="KW-0645">Protease</keyword>
<evidence type="ECO:0000256" key="1">
    <source>
        <dbReference type="SAM" id="Phobius"/>
    </source>
</evidence>
<dbReference type="EMBL" id="JAAQQR010000005">
    <property type="protein sequence ID" value="NID05845.1"/>
    <property type="molecule type" value="Genomic_DNA"/>
</dbReference>
<gene>
    <name evidence="3" type="ORF">HBF26_13170</name>
</gene>
<feature type="transmembrane region" description="Helical" evidence="1">
    <location>
        <begin position="12"/>
        <end position="32"/>
    </location>
</feature>
<evidence type="ECO:0000313" key="4">
    <source>
        <dbReference type="Proteomes" id="UP001429601"/>
    </source>
</evidence>
<dbReference type="Proteomes" id="UP001429601">
    <property type="component" value="Unassembled WGS sequence"/>
</dbReference>
<feature type="transmembrane region" description="Helical" evidence="1">
    <location>
        <begin position="142"/>
        <end position="164"/>
    </location>
</feature>
<proteinExistence type="predicted"/>
<evidence type="ECO:0000259" key="2">
    <source>
        <dbReference type="Pfam" id="PF02517"/>
    </source>
</evidence>
<dbReference type="GO" id="GO:0008237">
    <property type="term" value="F:metallopeptidase activity"/>
    <property type="evidence" value="ECO:0007669"/>
    <property type="project" value="UniProtKB-KW"/>
</dbReference>
<protein>
    <submittedName>
        <fullName evidence="3">CPBP family intramembrane metalloprotease</fullName>
    </submittedName>
</protein>
<feature type="transmembrane region" description="Helical" evidence="1">
    <location>
        <begin position="80"/>
        <end position="101"/>
    </location>
</feature>
<dbReference type="InterPro" id="IPR003675">
    <property type="entry name" value="Rce1/LyrA-like_dom"/>
</dbReference>
<keyword evidence="1" id="KW-1133">Transmembrane helix</keyword>
<keyword evidence="4" id="KW-1185">Reference proteome</keyword>
<name>A0ABX0Q5N7_9GAMM</name>
<feature type="transmembrane region" description="Helical" evidence="1">
    <location>
        <begin position="170"/>
        <end position="190"/>
    </location>
</feature>
<reference evidence="3 4" key="1">
    <citation type="journal article" date="2011" name="Curr. Microbiol.">
        <title>Luteibacter jiangsuensis sp. nov.: a methamidophos-degrading bacterium isolated from a methamidophos-manufacturing factory.</title>
        <authorList>
            <person name="Wang L."/>
            <person name="Wang G.L."/>
            <person name="Li S.P."/>
            <person name="Jiang J.D."/>
        </authorList>
    </citation>
    <scope>NUCLEOTIDE SEQUENCE [LARGE SCALE GENOMIC DNA]</scope>
    <source>
        <strain evidence="3 4">CGMCC 1.10133</strain>
    </source>
</reference>
<keyword evidence="1" id="KW-0812">Transmembrane</keyword>
<organism evidence="3 4">
    <name type="scientific">Luteibacter jiangsuensis</name>
    <dbReference type="NCBI Taxonomy" id="637577"/>
    <lineage>
        <taxon>Bacteria</taxon>
        <taxon>Pseudomonadati</taxon>
        <taxon>Pseudomonadota</taxon>
        <taxon>Gammaproteobacteria</taxon>
        <taxon>Lysobacterales</taxon>
        <taxon>Rhodanobacteraceae</taxon>
        <taxon>Luteibacter</taxon>
    </lineage>
</organism>
<evidence type="ECO:0000313" key="3">
    <source>
        <dbReference type="EMBL" id="NID05845.1"/>
    </source>
</evidence>
<keyword evidence="3" id="KW-0378">Hydrolase</keyword>
<dbReference type="Pfam" id="PF02517">
    <property type="entry name" value="Rce1-like"/>
    <property type="match status" value="1"/>
</dbReference>
<keyword evidence="1" id="KW-0472">Membrane</keyword>
<sequence>MARPLTHIAGYFVLVAVMAFGGTFVAALVVPARLGPSVAWFAKCLIVMCLVVALTWVYLRRAGMGWRRYGVNPGSWRNGLGGLAAGLALAVAWCLPVYLVVPFHWAANEAFDWTAFALGTGASIGMGIAEETGYRTYGFDRLLDIYGPLAALLVPTAVFVGVHVAGGVPWLAGLFVVGSSSVMYGCLMLATRSLPFVAAFHIANNLGQDALLRTSSGSLWKPVFHADVATASQPAIWLGMTALNLLMASAAWWVWRRTPRPEL</sequence>
<accession>A0ABX0Q5N7</accession>
<feature type="transmembrane region" description="Helical" evidence="1">
    <location>
        <begin position="235"/>
        <end position="255"/>
    </location>
</feature>
<feature type="transmembrane region" description="Helical" evidence="1">
    <location>
        <begin position="38"/>
        <end position="59"/>
    </location>
</feature>